<dbReference type="EMBL" id="JBHTLY010000006">
    <property type="protein sequence ID" value="MFD1202800.1"/>
    <property type="molecule type" value="Genomic_DNA"/>
</dbReference>
<protein>
    <submittedName>
        <fullName evidence="2">Uncharacterized protein</fullName>
    </submittedName>
</protein>
<organism evidence="2 3">
    <name type="scientific">Leucobacter albus</name>
    <dbReference type="NCBI Taxonomy" id="272210"/>
    <lineage>
        <taxon>Bacteria</taxon>
        <taxon>Bacillati</taxon>
        <taxon>Actinomycetota</taxon>
        <taxon>Actinomycetes</taxon>
        <taxon>Micrococcales</taxon>
        <taxon>Microbacteriaceae</taxon>
        <taxon>Leucobacter</taxon>
    </lineage>
</organism>
<accession>A0ABW3TQD2</accession>
<gene>
    <name evidence="2" type="ORF">ACFQ3U_12940</name>
</gene>
<keyword evidence="1" id="KW-0732">Signal</keyword>
<evidence type="ECO:0000313" key="3">
    <source>
        <dbReference type="Proteomes" id="UP001597181"/>
    </source>
</evidence>
<name>A0ABW3TQD2_9MICO</name>
<keyword evidence="3" id="KW-1185">Reference proteome</keyword>
<proteinExistence type="predicted"/>
<dbReference type="Proteomes" id="UP001597181">
    <property type="component" value="Unassembled WGS sequence"/>
</dbReference>
<dbReference type="PROSITE" id="PS51257">
    <property type="entry name" value="PROKAR_LIPOPROTEIN"/>
    <property type="match status" value="1"/>
</dbReference>
<dbReference type="RefSeq" id="WP_343962608.1">
    <property type="nucleotide sequence ID" value="NZ_BAAAKZ010000017.1"/>
</dbReference>
<comment type="caution">
    <text evidence="2">The sequence shown here is derived from an EMBL/GenBank/DDBJ whole genome shotgun (WGS) entry which is preliminary data.</text>
</comment>
<feature type="signal peptide" evidence="1">
    <location>
        <begin position="1"/>
        <end position="32"/>
    </location>
</feature>
<sequence>MLRRAPKTFLSATAIAAALALTLSGCSSNNGAAAEPEEGPLSKYLSTLWDGEEWTEEKMQEQQVKTEDLIAACMQKEGFEYKPNVQSMGGMVSTGDDDGPEWGSKEFAEQYGYGFSDNPAMSQIEESPDAYFDPNEEYVNSLSESEREAFYETLNGPTPTEEEYAAMEEEGGYSPNMADMGCWGAAYTEVNAGTDGYQAASEDPEFVDLFEGINNVWNMEDNDDMQQLNSEWAACMADAGYPDFKTADDAQMSIMDEQNALYNYDDLADGEEPKEPKKADLDALKKKEIEIATADFSCKEKVDYVKKSTKIMHAVEQAFVDENKAQLDAMVAKYQVSSGSKTEEK</sequence>
<feature type="chain" id="PRO_5045732913" evidence="1">
    <location>
        <begin position="33"/>
        <end position="345"/>
    </location>
</feature>
<evidence type="ECO:0000313" key="2">
    <source>
        <dbReference type="EMBL" id="MFD1202800.1"/>
    </source>
</evidence>
<reference evidence="3" key="1">
    <citation type="journal article" date="2019" name="Int. J. Syst. Evol. Microbiol.">
        <title>The Global Catalogue of Microorganisms (GCM) 10K type strain sequencing project: providing services to taxonomists for standard genome sequencing and annotation.</title>
        <authorList>
            <consortium name="The Broad Institute Genomics Platform"/>
            <consortium name="The Broad Institute Genome Sequencing Center for Infectious Disease"/>
            <person name="Wu L."/>
            <person name="Ma J."/>
        </authorList>
    </citation>
    <scope>NUCLEOTIDE SEQUENCE [LARGE SCALE GENOMIC DNA]</scope>
    <source>
        <strain evidence="3">CCUG 50213</strain>
    </source>
</reference>
<evidence type="ECO:0000256" key="1">
    <source>
        <dbReference type="SAM" id="SignalP"/>
    </source>
</evidence>